<dbReference type="RefSeq" id="WP_071176675.1">
    <property type="nucleotide sequence ID" value="NZ_CP017831.1"/>
</dbReference>
<proteinExistence type="predicted"/>
<keyword evidence="3" id="KW-1185">Reference proteome</keyword>
<dbReference type="Gene3D" id="2.160.20.120">
    <property type="match status" value="1"/>
</dbReference>
<gene>
    <name evidence="2" type="ORF">bhn_I1997</name>
</gene>
<dbReference type="KEGG" id="bhu:bhn_I1997"/>
<evidence type="ECO:0000313" key="2">
    <source>
        <dbReference type="EMBL" id="AOZ97030.1"/>
    </source>
</evidence>
<feature type="domain" description="DUF4097" evidence="1">
    <location>
        <begin position="42"/>
        <end position="225"/>
    </location>
</feature>
<organism evidence="2 3">
    <name type="scientific">Butyrivibrio hungatei</name>
    <dbReference type="NCBI Taxonomy" id="185008"/>
    <lineage>
        <taxon>Bacteria</taxon>
        <taxon>Bacillati</taxon>
        <taxon>Bacillota</taxon>
        <taxon>Clostridia</taxon>
        <taxon>Lachnospirales</taxon>
        <taxon>Lachnospiraceae</taxon>
        <taxon>Butyrivibrio</taxon>
    </lineage>
</organism>
<evidence type="ECO:0000313" key="3">
    <source>
        <dbReference type="Proteomes" id="UP000179284"/>
    </source>
</evidence>
<dbReference type="Proteomes" id="UP000179284">
    <property type="component" value="Chromosome I"/>
</dbReference>
<dbReference type="AlphaFoldDB" id="A0A1D9P378"/>
<accession>A0A1D9P378</accession>
<evidence type="ECO:0000259" key="1">
    <source>
        <dbReference type="Pfam" id="PF13349"/>
    </source>
</evidence>
<dbReference type="InterPro" id="IPR025164">
    <property type="entry name" value="Toastrack_DUF4097"/>
</dbReference>
<name>A0A1D9P378_9FIRM</name>
<dbReference type="OrthoDB" id="2003755at2"/>
<protein>
    <recommendedName>
        <fullName evidence="1">DUF4097 domain-containing protein</fullName>
    </recommendedName>
</protein>
<dbReference type="EMBL" id="CP017831">
    <property type="protein sequence ID" value="AOZ97030.1"/>
    <property type="molecule type" value="Genomic_DNA"/>
</dbReference>
<sequence length="239" mass="26017">MRHIYSFVLVALTLCAIIYGCYVHGGVNDKKVNADYEFGADVQKISIEAALMDVEIEEGSAPSITYYGAERLKPTVTYDKGSKTLTIKQPDTKIKNTKFDSQSNKMTIVLPKDIKLDDFSLNLACGEVTLQKLDSKKVHINDNLGSFEAQSLVSEDIDIDAALGNVKIYSCDAKNIDVDASLGDVEIDMVKDLEKYSISANASLGSMKIGKKTSSNSYVQTGTEGTIMVNCSLGDVEIK</sequence>
<dbReference type="Pfam" id="PF13349">
    <property type="entry name" value="DUF4097"/>
    <property type="match status" value="1"/>
</dbReference>
<dbReference type="PROSITE" id="PS51257">
    <property type="entry name" value="PROKAR_LIPOPROTEIN"/>
    <property type="match status" value="1"/>
</dbReference>
<reference evidence="3" key="1">
    <citation type="submission" date="2016-10" db="EMBL/GenBank/DDBJ databases">
        <title>The complete genome sequence of the rumen bacterium Butyrivibrio hungatei MB2003.</title>
        <authorList>
            <person name="Palevich N."/>
            <person name="Kelly W.J."/>
            <person name="Leahy S.C."/>
            <person name="Altermann E."/>
            <person name="Rakonjac J."/>
            <person name="Attwood G.T."/>
        </authorList>
    </citation>
    <scope>NUCLEOTIDE SEQUENCE [LARGE SCALE GENOMIC DNA]</scope>
    <source>
        <strain evidence="3">MB2003</strain>
    </source>
</reference>